<keyword evidence="3" id="KW-0804">Transcription</keyword>
<evidence type="ECO:0000256" key="3">
    <source>
        <dbReference type="ARBA" id="ARBA00023163"/>
    </source>
</evidence>
<dbReference type="EMBL" id="CP075371">
    <property type="protein sequence ID" value="QVT79679.1"/>
    <property type="molecule type" value="Genomic_DNA"/>
</dbReference>
<evidence type="ECO:0000313" key="5">
    <source>
        <dbReference type="EMBL" id="QVT79679.1"/>
    </source>
</evidence>
<feature type="domain" description="HTH araC/xylS-type" evidence="4">
    <location>
        <begin position="151"/>
        <end position="257"/>
    </location>
</feature>
<keyword evidence="1" id="KW-0805">Transcription regulation</keyword>
<dbReference type="Pfam" id="PF12833">
    <property type="entry name" value="HTH_18"/>
    <property type="match status" value="1"/>
</dbReference>
<dbReference type="PANTHER" id="PTHR46796">
    <property type="entry name" value="HTH-TYPE TRANSCRIPTIONAL ACTIVATOR RHAS-RELATED"/>
    <property type="match status" value="1"/>
</dbReference>
<accession>A0ABX8EGP1</accession>
<dbReference type="InterPro" id="IPR009057">
    <property type="entry name" value="Homeodomain-like_sf"/>
</dbReference>
<reference evidence="5 6" key="1">
    <citation type="submission" date="2021-05" db="EMBL/GenBank/DDBJ databases">
        <title>Complete genome of Nocardioides aquaticus KCTC 9944T isolated from meromictic and hypersaline Ekho Lake, Antarctica.</title>
        <authorList>
            <person name="Hwang K."/>
            <person name="Kim K.M."/>
            <person name="Choe H."/>
        </authorList>
    </citation>
    <scope>NUCLEOTIDE SEQUENCE [LARGE SCALE GENOMIC DNA]</scope>
    <source>
        <strain evidence="5 6">KCTC 9944</strain>
    </source>
</reference>
<name>A0ABX8EGP1_9ACTN</name>
<dbReference type="SMART" id="SM00342">
    <property type="entry name" value="HTH_ARAC"/>
    <property type="match status" value="1"/>
</dbReference>
<proteinExistence type="predicted"/>
<evidence type="ECO:0000256" key="2">
    <source>
        <dbReference type="ARBA" id="ARBA00023125"/>
    </source>
</evidence>
<dbReference type="RefSeq" id="WP_214059091.1">
    <property type="nucleotide sequence ID" value="NZ_BAAAHS010000073.1"/>
</dbReference>
<sequence length="270" mass="27893">MSAPRLGSQPLPGLLRPYVTGLVAYDGVGEPGVHRGLPSTSLTLVLPVGEPVLVGWSLADPGPARWSVISGLRDVPAAIHHGGRQRGLQLSLTVSGARALLGVPAAALAGEILTLEEVGRLQQLPALVHDADDVTTAAPAVLAALLDAVDEDAAATVRAEVGRSLALLSRGAGVQESADQVGYGRRHLGALVRSETGLTPRTITRIARFERAQAVLRGASPGTLGDVAARAGYADQSHLTREWLALAGCTPSAWRRDELPNVQDAVSAPG</sequence>
<dbReference type="InterPro" id="IPR018062">
    <property type="entry name" value="HTH_AraC-typ_CS"/>
</dbReference>
<protein>
    <submittedName>
        <fullName evidence="5">Transposon Tn10 TetD protein</fullName>
    </submittedName>
</protein>
<dbReference type="PROSITE" id="PS01124">
    <property type="entry name" value="HTH_ARAC_FAMILY_2"/>
    <property type="match status" value="1"/>
</dbReference>
<gene>
    <name evidence="5" type="primary">tetD_1</name>
    <name evidence="5" type="ORF">ENKNEFLB_02068</name>
</gene>
<keyword evidence="6" id="KW-1185">Reference proteome</keyword>
<dbReference type="Proteomes" id="UP000679307">
    <property type="component" value="Chromosome"/>
</dbReference>
<dbReference type="PROSITE" id="PS00041">
    <property type="entry name" value="HTH_ARAC_FAMILY_1"/>
    <property type="match status" value="1"/>
</dbReference>
<evidence type="ECO:0000256" key="1">
    <source>
        <dbReference type="ARBA" id="ARBA00023015"/>
    </source>
</evidence>
<dbReference type="InterPro" id="IPR018060">
    <property type="entry name" value="HTH_AraC"/>
</dbReference>
<evidence type="ECO:0000313" key="6">
    <source>
        <dbReference type="Proteomes" id="UP000679307"/>
    </source>
</evidence>
<evidence type="ECO:0000259" key="4">
    <source>
        <dbReference type="PROSITE" id="PS01124"/>
    </source>
</evidence>
<dbReference type="Gene3D" id="1.10.10.60">
    <property type="entry name" value="Homeodomain-like"/>
    <property type="match status" value="1"/>
</dbReference>
<organism evidence="5 6">
    <name type="scientific">Nocardioides aquaticus</name>
    <dbReference type="NCBI Taxonomy" id="160826"/>
    <lineage>
        <taxon>Bacteria</taxon>
        <taxon>Bacillati</taxon>
        <taxon>Actinomycetota</taxon>
        <taxon>Actinomycetes</taxon>
        <taxon>Propionibacteriales</taxon>
        <taxon>Nocardioidaceae</taxon>
        <taxon>Nocardioides</taxon>
    </lineage>
</organism>
<dbReference type="PANTHER" id="PTHR46796:SF15">
    <property type="entry name" value="BLL1074 PROTEIN"/>
    <property type="match status" value="1"/>
</dbReference>
<dbReference type="InterPro" id="IPR050204">
    <property type="entry name" value="AraC_XylS_family_regulators"/>
</dbReference>
<dbReference type="SUPFAM" id="SSF46689">
    <property type="entry name" value="Homeodomain-like"/>
    <property type="match status" value="1"/>
</dbReference>
<keyword evidence="2" id="KW-0238">DNA-binding</keyword>